<evidence type="ECO:0000313" key="2">
    <source>
        <dbReference type="Proteomes" id="UP000007431"/>
    </source>
</evidence>
<gene>
    <name evidence="1" type="ORF">SCHCODRAFT_102660</name>
</gene>
<feature type="non-terminal residue" evidence="1">
    <location>
        <position position="885"/>
    </location>
</feature>
<dbReference type="InParanoid" id="D8PQ45"/>
<keyword evidence="2" id="KW-1185">Reference proteome</keyword>
<proteinExistence type="predicted"/>
<name>D8PQ45_SCHCM</name>
<organism evidence="2">
    <name type="scientific">Schizophyllum commune (strain H4-8 / FGSC 9210)</name>
    <name type="common">Split gill fungus</name>
    <dbReference type="NCBI Taxonomy" id="578458"/>
    <lineage>
        <taxon>Eukaryota</taxon>
        <taxon>Fungi</taxon>
        <taxon>Dikarya</taxon>
        <taxon>Basidiomycota</taxon>
        <taxon>Agaricomycotina</taxon>
        <taxon>Agaricomycetes</taxon>
        <taxon>Agaricomycetidae</taxon>
        <taxon>Agaricales</taxon>
        <taxon>Schizophyllaceae</taxon>
        <taxon>Schizophyllum</taxon>
    </lineage>
</organism>
<dbReference type="Proteomes" id="UP000007431">
    <property type="component" value="Unassembled WGS sequence"/>
</dbReference>
<reference evidence="1 2" key="1">
    <citation type="journal article" date="2010" name="Nat. Biotechnol.">
        <title>Genome sequence of the model mushroom Schizophyllum commune.</title>
        <authorList>
            <person name="Ohm R.A."/>
            <person name="de Jong J.F."/>
            <person name="Lugones L.G."/>
            <person name="Aerts A."/>
            <person name="Kothe E."/>
            <person name="Stajich J.E."/>
            <person name="de Vries R.P."/>
            <person name="Record E."/>
            <person name="Levasseur A."/>
            <person name="Baker S.E."/>
            <person name="Bartholomew K.A."/>
            <person name="Coutinho P.M."/>
            <person name="Erdmann S."/>
            <person name="Fowler T.J."/>
            <person name="Gathman A.C."/>
            <person name="Lombard V."/>
            <person name="Henrissat B."/>
            <person name="Knabe N."/>
            <person name="Kuees U."/>
            <person name="Lilly W.W."/>
            <person name="Lindquist E."/>
            <person name="Lucas S."/>
            <person name="Magnuson J.K."/>
            <person name="Piumi F."/>
            <person name="Raudaskoski M."/>
            <person name="Salamov A."/>
            <person name="Schmutz J."/>
            <person name="Schwarze F.W.M.R."/>
            <person name="vanKuyk P.A."/>
            <person name="Horton J.S."/>
            <person name="Grigoriev I.V."/>
            <person name="Woesten H.A.B."/>
        </authorList>
    </citation>
    <scope>NUCLEOTIDE SEQUENCE [LARGE SCALE GENOMIC DNA]</scope>
    <source>
        <strain evidence="2">H4-8 / FGSC 9210</strain>
    </source>
</reference>
<accession>D8PQ45</accession>
<dbReference type="EMBL" id="GL377302">
    <property type="protein sequence ID" value="EFJ03052.1"/>
    <property type="molecule type" value="Genomic_DNA"/>
</dbReference>
<sequence length="885" mass="99752">MSFGNYKVFSDELRRIFLQGKLKLPMYQSLSTVRSPSWQKFVRSLDVPEYRGRPALMWDKIRDQGRAEAQLNRLFCKGRHTLLQNVSGSGKTSILMEGLRHHWGLYFVGVVDYSGIGSNDVPHLAEIARTYLLHDEEARLEMLKIPLLIRLLAFELYVETIDMTRVTQEDRESWLLAQACGLQFFRTADEYRRFSSNAYWNRIDVNKEIDSAITRIQTLTNDADFHLYGVIDKAQALALNLLPTHPGDPSTSIHREIARSWEQYPWLTLIISGDTFPYSQYHHVETDTLHTPQRRVRQNYGHPIGSFLLGDSQWGLRQLAHAYRKPPPDSCDCLSYHLTSITGSSDGAQVSEFLSHFLPPSLAAKTNGQRLMQRASAWLHGRHCFSAAFVQFFLDHGPNAPHTLLDHYIARMTGFRPVDSTALVRREKRIADYAERAISPLRAVNKETSFFARGTLHHILYQYLTTASCDKVFGSRDCIELVESGAGRFRDDNASQIVVDEPLSLISAAQWFCESEDAADSGSFFSKDLIYSDHPQISSARDHAAFLLACALNVPRKLSKLFNNLDTPASLNAKTAELVEFHRTLDATVRYRPFRYGDLSSSHPSIIATDCTTYEDVLAWLRHEHTSPVCFLPDQTSLLFALRLSDGSFVWVIAQTSSSLSSYFPHYFLPPSSNEIWPTCTPTSMTDDSEATTLLSDIPAPCTLLRSPPIIAVAFSSPERPPPKDRTTWNRTLFDRVEAAVSQRDILLRLVANIVQLDAAPASDLLDPLDKDSHLLGPTSKSALKLRSKYQVRESKDRINMNNGYISAILVSVCRHDPHTSILVGSVILAGEPLHKSARIPKTTMLKVEEQFDAQDGEPEHTGCFRVGFGEDAVAPWALALPLRR</sequence>
<evidence type="ECO:0000313" key="1">
    <source>
        <dbReference type="EMBL" id="EFJ03052.1"/>
    </source>
</evidence>
<dbReference type="VEuPathDB" id="FungiDB:SCHCODRAFT_02700181"/>
<dbReference type="AlphaFoldDB" id="D8PQ45"/>
<dbReference type="HOGENOM" id="CLU_010693_2_0_1"/>
<dbReference type="eggNOG" id="ENOG502SYB6">
    <property type="taxonomic scope" value="Eukaryota"/>
</dbReference>
<protein>
    <submittedName>
        <fullName evidence="1">Uncharacterized protein</fullName>
    </submittedName>
</protein>